<evidence type="ECO:0000256" key="4">
    <source>
        <dbReference type="RuleBase" id="RU003694"/>
    </source>
</evidence>
<accession>A0A1B7LFY9</accession>
<dbReference type="InterPro" id="IPR014030">
    <property type="entry name" value="Ketoacyl_synth_N"/>
</dbReference>
<proteinExistence type="inferred from homology"/>
<dbReference type="GO" id="GO:0004315">
    <property type="term" value="F:3-oxoacyl-[acyl-carrier-protein] synthase activity"/>
    <property type="evidence" value="ECO:0007669"/>
    <property type="project" value="TreeGrafter"/>
</dbReference>
<dbReference type="EMBL" id="LYVF01000106">
    <property type="protein sequence ID" value="OAT83620.1"/>
    <property type="molecule type" value="Genomic_DNA"/>
</dbReference>
<dbReference type="SUPFAM" id="SSF53901">
    <property type="entry name" value="Thiolase-like"/>
    <property type="match status" value="2"/>
</dbReference>
<dbReference type="PANTHER" id="PTHR11712">
    <property type="entry name" value="POLYKETIDE SYNTHASE-RELATED"/>
    <property type="match status" value="1"/>
</dbReference>
<dbReference type="InterPro" id="IPR020841">
    <property type="entry name" value="PKS_Beta-ketoAc_synthase_dom"/>
</dbReference>
<reference evidence="6 7" key="1">
    <citation type="submission" date="2016-04" db="EMBL/GenBank/DDBJ databases">
        <authorList>
            <person name="Evans L.H."/>
            <person name="Alamgir A."/>
            <person name="Owens N."/>
            <person name="Weber N.D."/>
            <person name="Virtaneva K."/>
            <person name="Barbian K."/>
            <person name="Babar A."/>
            <person name="Rosenke K."/>
        </authorList>
    </citation>
    <scope>NUCLEOTIDE SEQUENCE [LARGE SCALE GENOMIC DNA]</scope>
    <source>
        <strain evidence="6 7">LMa1</strain>
    </source>
</reference>
<evidence type="ECO:0000256" key="3">
    <source>
        <dbReference type="ARBA" id="ARBA00023315"/>
    </source>
</evidence>
<comment type="caution">
    <text evidence="6">The sequence shown here is derived from an EMBL/GenBank/DDBJ whole genome shotgun (WGS) entry which is preliminary data.</text>
</comment>
<protein>
    <recommendedName>
        <fullName evidence="5">Ketosynthase family 3 (KS3) domain-containing protein</fullName>
    </recommendedName>
</protein>
<dbReference type="Pfam" id="PF02801">
    <property type="entry name" value="Ketoacyl-synt_C"/>
    <property type="match status" value="1"/>
</dbReference>
<dbReference type="Pfam" id="PF00109">
    <property type="entry name" value="ketoacyl-synt"/>
    <property type="match status" value="1"/>
</dbReference>
<keyword evidence="7" id="KW-1185">Reference proteome</keyword>
<evidence type="ECO:0000313" key="7">
    <source>
        <dbReference type="Proteomes" id="UP000078532"/>
    </source>
</evidence>
<dbReference type="PROSITE" id="PS52004">
    <property type="entry name" value="KS3_2"/>
    <property type="match status" value="1"/>
</dbReference>
<dbReference type="AlphaFoldDB" id="A0A1B7LFY9"/>
<dbReference type="InterPro" id="IPR000794">
    <property type="entry name" value="Beta-ketoacyl_synthase"/>
</dbReference>
<organism evidence="6 7">
    <name type="scientific">Desulfotomaculum copahuensis</name>
    <dbReference type="NCBI Taxonomy" id="1838280"/>
    <lineage>
        <taxon>Bacteria</taxon>
        <taxon>Bacillati</taxon>
        <taxon>Bacillota</taxon>
        <taxon>Clostridia</taxon>
        <taxon>Eubacteriales</taxon>
        <taxon>Desulfotomaculaceae</taxon>
        <taxon>Desulfotomaculum</taxon>
    </lineage>
</organism>
<keyword evidence="2 4" id="KW-0808">Transferase</keyword>
<evidence type="ECO:0000313" key="6">
    <source>
        <dbReference type="EMBL" id="OAT83620.1"/>
    </source>
</evidence>
<name>A0A1B7LFY9_9FIRM</name>
<evidence type="ECO:0000256" key="1">
    <source>
        <dbReference type="ARBA" id="ARBA00008467"/>
    </source>
</evidence>
<dbReference type="Gene3D" id="3.40.47.10">
    <property type="match status" value="2"/>
</dbReference>
<evidence type="ECO:0000256" key="2">
    <source>
        <dbReference type="ARBA" id="ARBA00022679"/>
    </source>
</evidence>
<dbReference type="PANTHER" id="PTHR11712:SF322">
    <property type="entry name" value="POLYKETIDE BETA-KETOACYL SYNTHASE 2-RELATED"/>
    <property type="match status" value="1"/>
</dbReference>
<dbReference type="InterPro" id="IPR014031">
    <property type="entry name" value="Ketoacyl_synth_C"/>
</dbReference>
<feature type="domain" description="Ketosynthase family 3 (KS3)" evidence="5">
    <location>
        <begin position="2"/>
        <end position="385"/>
    </location>
</feature>
<dbReference type="GO" id="GO:0006633">
    <property type="term" value="P:fatty acid biosynthetic process"/>
    <property type="evidence" value="ECO:0007669"/>
    <property type="project" value="TreeGrafter"/>
</dbReference>
<comment type="similarity">
    <text evidence="1 4">Belongs to the thiolase-like superfamily. Beta-ketoacyl-ACP synthases family.</text>
</comment>
<gene>
    <name evidence="6" type="ORF">A6M21_08020</name>
</gene>
<keyword evidence="3" id="KW-0012">Acyltransferase</keyword>
<dbReference type="RefSeq" id="WP_066667472.1">
    <property type="nucleotide sequence ID" value="NZ_LYVF01000106.1"/>
</dbReference>
<dbReference type="Proteomes" id="UP000078532">
    <property type="component" value="Unassembled WGS sequence"/>
</dbReference>
<dbReference type="PROSITE" id="PS51257">
    <property type="entry name" value="PROKAR_LIPOPROTEIN"/>
    <property type="match status" value="1"/>
</dbReference>
<evidence type="ECO:0000259" key="5">
    <source>
        <dbReference type="PROSITE" id="PS52004"/>
    </source>
</evidence>
<dbReference type="STRING" id="1838280.A6M21_08020"/>
<dbReference type="InterPro" id="IPR016039">
    <property type="entry name" value="Thiolase-like"/>
</dbReference>
<sequence length="387" mass="41263">MGREVVITGLGTVSCFGVGLEAFWRGLVEGRRGYGHLDCFSTAGVPEPVGCRVRDFNPEQYLGKKGLRQLDRNTLLLLTAAHLALSGMSAEELAELGLVIGTSFGSLSSIYGYEIDINREGPNLISPVKFPNTVLNSPASRVNIAHNLTAYSCTICNGSTAGLDALGYAFRAVRRGDYAAFLAGGGDELNQFIFMGYHSLSLLPGQGRSSAAPEKGVPPGEGACLLVLEEEARANGKRRPAFARIRGYENCFGEDGLERAISYILDKTGVEPREVNLVVVSAVGTRPERREVRALRNILGRQGCRPAIFAPKGAVGECYGAGGPLQVTAAIMAMREGMVPPSAYLPADYDDFDCGGGRLQKKEINYALITSVGCDGINSALLLQKCC</sequence>
<dbReference type="OrthoDB" id="9808669at2"/>